<dbReference type="EMBL" id="HBJA01036904">
    <property type="protein sequence ID" value="CAE0801384.1"/>
    <property type="molecule type" value="Transcribed_RNA"/>
</dbReference>
<name>A0A6T1WL44_9EUGL</name>
<evidence type="ECO:0000313" key="3">
    <source>
        <dbReference type="EMBL" id="CAE0801384.1"/>
    </source>
</evidence>
<protein>
    <submittedName>
        <fullName evidence="3">Uncharacterized protein</fullName>
    </submittedName>
</protein>
<proteinExistence type="predicted"/>
<sequence length="103" mass="11112">MMGHSARAKGKGKHIEQSGRAQGSTAFVLAPAWRNWCKVFGGQRMAGADWLATANRIQTTLEGLNWIHLHWNLNGTPAVLCGCQGVLAEERGLRLSGVLVTGM</sequence>
<dbReference type="EMBL" id="HBJA01036903">
    <property type="protein sequence ID" value="CAE0801383.1"/>
    <property type="molecule type" value="Transcribed_RNA"/>
</dbReference>
<feature type="region of interest" description="Disordered" evidence="1">
    <location>
        <begin position="1"/>
        <end position="22"/>
    </location>
</feature>
<feature type="compositionally biased region" description="Basic residues" evidence="1">
    <location>
        <begin position="1"/>
        <end position="12"/>
    </location>
</feature>
<evidence type="ECO:0000313" key="2">
    <source>
        <dbReference type="EMBL" id="CAE0801383.1"/>
    </source>
</evidence>
<accession>A0A6T1WL44</accession>
<gene>
    <name evidence="2" type="ORF">EGYM00163_LOCUS12504</name>
    <name evidence="3" type="ORF">EGYM00163_LOCUS12505</name>
</gene>
<evidence type="ECO:0000256" key="1">
    <source>
        <dbReference type="SAM" id="MobiDB-lite"/>
    </source>
</evidence>
<reference evidence="3" key="1">
    <citation type="submission" date="2021-01" db="EMBL/GenBank/DDBJ databases">
        <authorList>
            <person name="Corre E."/>
            <person name="Pelletier E."/>
            <person name="Niang G."/>
            <person name="Scheremetjew M."/>
            <person name="Finn R."/>
            <person name="Kale V."/>
            <person name="Holt S."/>
            <person name="Cochrane G."/>
            <person name="Meng A."/>
            <person name="Brown T."/>
            <person name="Cohen L."/>
        </authorList>
    </citation>
    <scope>NUCLEOTIDE SEQUENCE</scope>
    <source>
        <strain evidence="3">CCMP1594</strain>
    </source>
</reference>
<dbReference type="AlphaFoldDB" id="A0A6T1WL44"/>
<organism evidence="3">
    <name type="scientific">Eutreptiella gymnastica</name>
    <dbReference type="NCBI Taxonomy" id="73025"/>
    <lineage>
        <taxon>Eukaryota</taxon>
        <taxon>Discoba</taxon>
        <taxon>Euglenozoa</taxon>
        <taxon>Euglenida</taxon>
        <taxon>Spirocuta</taxon>
        <taxon>Euglenophyceae</taxon>
        <taxon>Eutreptiales</taxon>
        <taxon>Eutreptiaceae</taxon>
        <taxon>Eutreptiella</taxon>
    </lineage>
</organism>